<sequence length="213" mass="23943">EESETIRVSKGKTTLSTEALKRTNAARTSVGILPKAEVPEPPLKSSSDQDFRGGEGKSQVQSQNFMSWFTEKNYINTIIIASGILVVMVIATVCIIGYFVEKNNRKRKEMYKEQMEKEEEKRRRRKRKSHASSKRHKDSEHDEPQLMAKKSAVSPRPDPVKKAVADYLEAQLQTCRLAVDPEKAGGDVGAFQPQNDDYFGNASTPQQAAQTPW</sequence>
<dbReference type="EMBL" id="CATQJL010000001">
    <property type="protein sequence ID" value="CAJ0589115.1"/>
    <property type="molecule type" value="Genomic_DNA"/>
</dbReference>
<gene>
    <name evidence="3" type="ORF">CYNAS_LOCUS1098</name>
</gene>
<feature type="compositionally biased region" description="Polar residues" evidence="1">
    <location>
        <begin position="201"/>
        <end position="213"/>
    </location>
</feature>
<reference evidence="3" key="1">
    <citation type="submission" date="2023-07" db="EMBL/GenBank/DDBJ databases">
        <authorList>
            <consortium name="CYATHOMIX"/>
        </authorList>
    </citation>
    <scope>NUCLEOTIDE SEQUENCE</scope>
    <source>
        <strain evidence="3">N/A</strain>
    </source>
</reference>
<keyword evidence="2" id="KW-0812">Transmembrane</keyword>
<feature type="compositionally biased region" description="Basic and acidic residues" evidence="1">
    <location>
        <begin position="111"/>
        <end position="121"/>
    </location>
</feature>
<name>A0AA36DL40_CYLNA</name>
<evidence type="ECO:0000256" key="1">
    <source>
        <dbReference type="SAM" id="MobiDB-lite"/>
    </source>
</evidence>
<feature type="region of interest" description="Disordered" evidence="1">
    <location>
        <begin position="183"/>
        <end position="213"/>
    </location>
</feature>
<keyword evidence="2" id="KW-0472">Membrane</keyword>
<evidence type="ECO:0000256" key="2">
    <source>
        <dbReference type="SAM" id="Phobius"/>
    </source>
</evidence>
<feature type="region of interest" description="Disordered" evidence="1">
    <location>
        <begin position="30"/>
        <end position="57"/>
    </location>
</feature>
<dbReference type="Proteomes" id="UP001176961">
    <property type="component" value="Unassembled WGS sequence"/>
</dbReference>
<keyword evidence="4" id="KW-1185">Reference proteome</keyword>
<evidence type="ECO:0000313" key="3">
    <source>
        <dbReference type="EMBL" id="CAJ0589115.1"/>
    </source>
</evidence>
<feature type="transmembrane region" description="Helical" evidence="2">
    <location>
        <begin position="74"/>
        <end position="100"/>
    </location>
</feature>
<evidence type="ECO:0000313" key="4">
    <source>
        <dbReference type="Proteomes" id="UP001176961"/>
    </source>
</evidence>
<dbReference type="AlphaFoldDB" id="A0AA36DL40"/>
<feature type="region of interest" description="Disordered" evidence="1">
    <location>
        <begin position="111"/>
        <end position="160"/>
    </location>
</feature>
<comment type="caution">
    <text evidence="3">The sequence shown here is derived from an EMBL/GenBank/DDBJ whole genome shotgun (WGS) entry which is preliminary data.</text>
</comment>
<protein>
    <submittedName>
        <fullName evidence="3">Uncharacterized protein</fullName>
    </submittedName>
</protein>
<feature type="non-terminal residue" evidence="3">
    <location>
        <position position="1"/>
    </location>
</feature>
<keyword evidence="2" id="KW-1133">Transmembrane helix</keyword>
<proteinExistence type="predicted"/>
<accession>A0AA36DL40</accession>
<feature type="compositionally biased region" description="Basic residues" evidence="1">
    <location>
        <begin position="122"/>
        <end position="136"/>
    </location>
</feature>
<organism evidence="3 4">
    <name type="scientific">Cylicocyclus nassatus</name>
    <name type="common">Nematode worm</name>
    <dbReference type="NCBI Taxonomy" id="53992"/>
    <lineage>
        <taxon>Eukaryota</taxon>
        <taxon>Metazoa</taxon>
        <taxon>Ecdysozoa</taxon>
        <taxon>Nematoda</taxon>
        <taxon>Chromadorea</taxon>
        <taxon>Rhabditida</taxon>
        <taxon>Rhabditina</taxon>
        <taxon>Rhabditomorpha</taxon>
        <taxon>Strongyloidea</taxon>
        <taxon>Strongylidae</taxon>
        <taxon>Cylicocyclus</taxon>
    </lineage>
</organism>